<evidence type="ECO:0000256" key="3">
    <source>
        <dbReference type="ARBA" id="ARBA00022801"/>
    </source>
</evidence>
<dbReference type="EMBL" id="CP003065">
    <property type="protein sequence ID" value="AEV69589.1"/>
    <property type="molecule type" value="Genomic_DNA"/>
</dbReference>
<dbReference type="InterPro" id="IPR006710">
    <property type="entry name" value="Glyco_hydro_43"/>
</dbReference>
<dbReference type="AlphaFoldDB" id="G8LV12"/>
<dbReference type="PANTHER" id="PTHR43817">
    <property type="entry name" value="GLYCOSYL HYDROLASE"/>
    <property type="match status" value="1"/>
</dbReference>
<feature type="chain" id="PRO_5038696564" evidence="6">
    <location>
        <begin position="27"/>
        <end position="609"/>
    </location>
</feature>
<sequence length="609" mass="68880" precursor="true">MKKRLVKICVLVMVTAALVCCTINFSAEIILAVDFNTMLDGYNSMGTMQLLSTDSETSKIRLQSYNYPSMYIRHNNFIARIDEKVSPEEDAQWRLVKGLANQGEGYVSIESVNYPGYYLRHYDYKLRLEKNDGSSIFAADATFKVVQGLADTSCISFQSYNYPTRYIRHYEKLLRIDEIVTDLDRMDATYRLFDDSVVLPDPNEPEGAVIVTNPVVIQRADPWVYRHTDGYYYMTASVPEYDRIELRRAKTIQGLASATPKTIWRRPSSGVMGGHIWAPEIHFIEGKWYIYFSAGTSSNKFDIRLYVLECADSNPIDGTWIERGQLKTNWESFTLDATTFEHNGVRYLVWAQKDPNIDSNSNIYIAKMNGPFAITGKQVMISTPEYPWEKVGYKVNEGPAVIKKNGRIFITYSASATDSNYCMGLLTASDTSNLLDPNSWKKSPSPVFQSNDSTGQYGPGHNSFTTSPDGKVDIMIYHARNYKNIIGDPLYDPNRHTRAQRVDWNDDGTPNFGIPVADGRIEIYIPPTDIPDPINFIYGDLNGDKAVNAIDYALMKRILLGMSGELLSDDWEKAADLNMDGSINSIDFALLKKYLLGMLKTLPYTNTAL</sequence>
<dbReference type="InterPro" id="IPR016134">
    <property type="entry name" value="Dockerin_dom"/>
</dbReference>
<dbReference type="CDD" id="cd23399">
    <property type="entry name" value="beta-trefoil_ABD_ABFB"/>
    <property type="match status" value="1"/>
</dbReference>
<evidence type="ECO:0000256" key="6">
    <source>
        <dbReference type="SAM" id="SignalP"/>
    </source>
</evidence>
<feature type="site" description="Important for catalytic activity, responsible for pKa modulation of the active site Glu and correct orientation of both the proton donor and substrate" evidence="5">
    <location>
        <position position="336"/>
    </location>
</feature>
<keyword evidence="2 6" id="KW-0732">Signal</keyword>
<keyword evidence="9" id="KW-1185">Reference proteome</keyword>
<name>G8LV12_ACECE</name>
<dbReference type="PROSITE" id="PS00448">
    <property type="entry name" value="CLOS_CELLULOSOME_RPT"/>
    <property type="match status" value="1"/>
</dbReference>
<feature type="domain" description="Dockerin" evidence="7">
    <location>
        <begin position="534"/>
        <end position="604"/>
    </location>
</feature>
<protein>
    <submittedName>
        <fullName evidence="8">Putative beta-xylosidase</fullName>
    </submittedName>
</protein>
<dbReference type="Gene3D" id="2.115.10.20">
    <property type="entry name" value="Glycosyl hydrolase domain, family 43"/>
    <property type="match status" value="1"/>
</dbReference>
<feature type="signal peptide" evidence="6">
    <location>
        <begin position="1"/>
        <end position="26"/>
    </location>
</feature>
<evidence type="ECO:0000313" key="8">
    <source>
        <dbReference type="EMBL" id="AEV69589.1"/>
    </source>
</evidence>
<evidence type="ECO:0000256" key="2">
    <source>
        <dbReference type="ARBA" id="ARBA00022729"/>
    </source>
</evidence>
<accession>G8LV12</accession>
<dbReference type="InterPro" id="IPR018247">
    <property type="entry name" value="EF_Hand_1_Ca_BS"/>
</dbReference>
<reference evidence="9" key="1">
    <citation type="submission" date="2011-12" db="EMBL/GenBank/DDBJ databases">
        <title>Complete sequence of Clostridium clariflavum DSM 19732.</title>
        <authorList>
            <consortium name="US DOE Joint Genome Institute"/>
            <person name="Lucas S."/>
            <person name="Han J."/>
            <person name="Lapidus A."/>
            <person name="Cheng J.-F."/>
            <person name="Goodwin L."/>
            <person name="Pitluck S."/>
            <person name="Peters L."/>
            <person name="Teshima H."/>
            <person name="Detter J.C."/>
            <person name="Han C."/>
            <person name="Tapia R."/>
            <person name="Land M."/>
            <person name="Hauser L."/>
            <person name="Kyrpides N."/>
            <person name="Ivanova N."/>
            <person name="Pagani I."/>
            <person name="Kitzmiller T."/>
            <person name="Lynd L."/>
            <person name="Izquierdo J."/>
            <person name="Woyke T."/>
        </authorList>
    </citation>
    <scope>NUCLEOTIDE SEQUENCE [LARGE SCALE GENOMIC DNA]</scope>
    <source>
        <strain evidence="9">DSM 19732 / NBRC 101661 / EBR45</strain>
    </source>
</reference>
<dbReference type="InterPro" id="IPR002105">
    <property type="entry name" value="Dockerin_1_rpt"/>
</dbReference>
<dbReference type="SUPFAM" id="SSF75005">
    <property type="entry name" value="Arabinanase/levansucrase/invertase"/>
    <property type="match status" value="1"/>
</dbReference>
<dbReference type="Pfam" id="PF04616">
    <property type="entry name" value="Glyco_hydro_43"/>
    <property type="match status" value="1"/>
</dbReference>
<dbReference type="InterPro" id="IPR036195">
    <property type="entry name" value="AbfB_ABD_sf"/>
</dbReference>
<reference evidence="8 9" key="2">
    <citation type="journal article" date="2012" name="Stand. Genomic Sci.">
        <title>Complete Genome Sequence of Clostridium clariflavum DSM 19732.</title>
        <authorList>
            <person name="Izquierdo J.A."/>
            <person name="Goodwin L."/>
            <person name="Davenport K.W."/>
            <person name="Teshima H."/>
            <person name="Bruce D."/>
            <person name="Detter C."/>
            <person name="Tapia R."/>
            <person name="Han S."/>
            <person name="Land M."/>
            <person name="Hauser L."/>
            <person name="Jeffries C.D."/>
            <person name="Han J."/>
            <person name="Pitluck S."/>
            <person name="Nolan M."/>
            <person name="Chen A."/>
            <person name="Huntemann M."/>
            <person name="Mavromatis K."/>
            <person name="Mikhailova N."/>
            <person name="Liolios K."/>
            <person name="Woyke T."/>
            <person name="Lynd L.R."/>
        </authorList>
    </citation>
    <scope>NUCLEOTIDE SEQUENCE [LARGE SCALE GENOMIC DNA]</scope>
    <source>
        <strain evidence="9">DSM 19732 / NBRC 101661 / EBR45</strain>
    </source>
</reference>
<dbReference type="eggNOG" id="COG3507">
    <property type="taxonomic scope" value="Bacteria"/>
</dbReference>
<dbReference type="Proteomes" id="UP000005435">
    <property type="component" value="Chromosome"/>
</dbReference>
<dbReference type="KEGG" id="ccl:Clocl_3058"/>
<dbReference type="Pfam" id="PF05270">
    <property type="entry name" value="AbfB"/>
    <property type="match status" value="1"/>
</dbReference>
<dbReference type="RefSeq" id="WP_014256134.1">
    <property type="nucleotide sequence ID" value="NC_016627.1"/>
</dbReference>
<evidence type="ECO:0000256" key="5">
    <source>
        <dbReference type="PIRSR" id="PIRSR606710-2"/>
    </source>
</evidence>
<dbReference type="PROSITE" id="PS00018">
    <property type="entry name" value="EF_HAND_1"/>
    <property type="match status" value="1"/>
</dbReference>
<proteinExistence type="inferred from homology"/>
<evidence type="ECO:0000259" key="7">
    <source>
        <dbReference type="PROSITE" id="PS51766"/>
    </source>
</evidence>
<dbReference type="InterPro" id="IPR036439">
    <property type="entry name" value="Dockerin_dom_sf"/>
</dbReference>
<dbReference type="CDD" id="cd18817">
    <property type="entry name" value="GH43f_LbAraf43-like"/>
    <property type="match status" value="1"/>
</dbReference>
<dbReference type="STRING" id="720554.Clocl_3058"/>
<dbReference type="GO" id="GO:0046556">
    <property type="term" value="F:alpha-L-arabinofuranosidase activity"/>
    <property type="evidence" value="ECO:0007669"/>
    <property type="project" value="InterPro"/>
</dbReference>
<dbReference type="Pfam" id="PF00404">
    <property type="entry name" value="Dockerin_1"/>
    <property type="match status" value="1"/>
</dbReference>
<dbReference type="SUPFAM" id="SSF63446">
    <property type="entry name" value="Type I dockerin domain"/>
    <property type="match status" value="1"/>
</dbReference>
<evidence type="ECO:0000313" key="9">
    <source>
        <dbReference type="Proteomes" id="UP000005435"/>
    </source>
</evidence>
<dbReference type="InterPro" id="IPR007934">
    <property type="entry name" value="AbfB_ABD"/>
</dbReference>
<organism evidence="8 9">
    <name type="scientific">Acetivibrio clariflavus (strain DSM 19732 / NBRC 101661 / EBR45)</name>
    <name type="common">Clostridium clariflavum</name>
    <dbReference type="NCBI Taxonomy" id="720554"/>
    <lineage>
        <taxon>Bacteria</taxon>
        <taxon>Bacillati</taxon>
        <taxon>Bacillota</taxon>
        <taxon>Clostridia</taxon>
        <taxon>Eubacteriales</taxon>
        <taxon>Oscillospiraceae</taxon>
        <taxon>Acetivibrio</taxon>
    </lineage>
</organism>
<dbReference type="GO" id="GO:0000272">
    <property type="term" value="P:polysaccharide catabolic process"/>
    <property type="evidence" value="ECO:0007669"/>
    <property type="project" value="InterPro"/>
</dbReference>
<evidence type="ECO:0000256" key="1">
    <source>
        <dbReference type="ARBA" id="ARBA00009865"/>
    </source>
</evidence>
<evidence type="ECO:0000256" key="4">
    <source>
        <dbReference type="ARBA" id="ARBA00023295"/>
    </source>
</evidence>
<dbReference type="InterPro" id="IPR023296">
    <property type="entry name" value="Glyco_hydro_beta-prop_sf"/>
</dbReference>
<gene>
    <name evidence="8" type="ordered locus">Clocl_3058</name>
</gene>
<comment type="similarity">
    <text evidence="1">Belongs to the glycosyl hydrolase 43 family.</text>
</comment>
<dbReference type="HOGENOM" id="CLU_469870_0_0_9"/>
<dbReference type="SUPFAM" id="SSF110221">
    <property type="entry name" value="AbfB domain"/>
    <property type="match status" value="1"/>
</dbReference>
<dbReference type="Gene3D" id="1.10.1330.10">
    <property type="entry name" value="Dockerin domain"/>
    <property type="match status" value="1"/>
</dbReference>
<dbReference type="CDD" id="cd14256">
    <property type="entry name" value="Dockerin_I"/>
    <property type="match status" value="1"/>
</dbReference>
<dbReference type="GO" id="GO:0046373">
    <property type="term" value="P:L-arabinose metabolic process"/>
    <property type="evidence" value="ECO:0007669"/>
    <property type="project" value="InterPro"/>
</dbReference>
<keyword evidence="4" id="KW-0326">Glycosidase</keyword>
<dbReference type="Gene3D" id="2.80.10.50">
    <property type="match status" value="1"/>
</dbReference>
<dbReference type="PANTHER" id="PTHR43817:SF1">
    <property type="entry name" value="HYDROLASE, FAMILY 43, PUTATIVE (AFU_ORTHOLOGUE AFUA_3G01660)-RELATED"/>
    <property type="match status" value="1"/>
</dbReference>
<keyword evidence="3" id="KW-0378">Hydrolase</keyword>
<dbReference type="eggNOG" id="COG3940">
    <property type="taxonomic scope" value="Bacteria"/>
</dbReference>
<dbReference type="PROSITE" id="PS51766">
    <property type="entry name" value="DOCKERIN"/>
    <property type="match status" value="1"/>
</dbReference>